<keyword evidence="2" id="KW-1185">Reference proteome</keyword>
<comment type="caution">
    <text evidence="1">The sequence shown here is derived from an EMBL/GenBank/DDBJ whole genome shotgun (WGS) entry which is preliminary data.</text>
</comment>
<reference evidence="1 2" key="1">
    <citation type="submission" date="2015-01" db="EMBL/GenBank/DDBJ databases">
        <title>Genome Assembly of Bacillus badius MTCC 1458.</title>
        <authorList>
            <person name="Verma A."/>
            <person name="Khatri I."/>
            <person name="Mual P."/>
            <person name="Subramanian S."/>
            <person name="Krishnamurthi S."/>
        </authorList>
    </citation>
    <scope>NUCLEOTIDE SEQUENCE [LARGE SCALE GENOMIC DNA]</scope>
    <source>
        <strain evidence="1 2">MTCC 1458</strain>
    </source>
</reference>
<protein>
    <recommendedName>
        <fullName evidence="3">Mobile element protein</fullName>
    </recommendedName>
</protein>
<dbReference type="Proteomes" id="UP000031982">
    <property type="component" value="Unassembled WGS sequence"/>
</dbReference>
<sequence length="45" mass="5440">MKIEAVDIDAIAIACQLLDQYKKLIQSVTCWWRFYHFNFQQMSQD</sequence>
<evidence type="ECO:0000313" key="1">
    <source>
        <dbReference type="EMBL" id="KIL80122.1"/>
    </source>
</evidence>
<evidence type="ECO:0008006" key="3">
    <source>
        <dbReference type="Google" id="ProtNLM"/>
    </source>
</evidence>
<organism evidence="1 2">
    <name type="scientific">Bacillus badius</name>
    <dbReference type="NCBI Taxonomy" id="1455"/>
    <lineage>
        <taxon>Bacteria</taxon>
        <taxon>Bacillati</taxon>
        <taxon>Bacillota</taxon>
        <taxon>Bacilli</taxon>
        <taxon>Bacillales</taxon>
        <taxon>Bacillaceae</taxon>
        <taxon>Pseudobacillus</taxon>
    </lineage>
</organism>
<gene>
    <name evidence="1" type="ORF">SD77_2576</name>
</gene>
<proteinExistence type="predicted"/>
<dbReference type="EMBL" id="JXLP01000002">
    <property type="protein sequence ID" value="KIL80122.1"/>
    <property type="molecule type" value="Genomic_DNA"/>
</dbReference>
<evidence type="ECO:0000313" key="2">
    <source>
        <dbReference type="Proteomes" id="UP000031982"/>
    </source>
</evidence>
<accession>A0ABR5AZD7</accession>
<name>A0ABR5AZD7_BACBA</name>